<evidence type="ECO:0000256" key="1">
    <source>
        <dbReference type="ARBA" id="ARBA00000971"/>
    </source>
</evidence>
<dbReference type="AlphaFoldDB" id="A0A0K1R9L1"/>
<organism evidence="15 16">
    <name type="scientific">Corynebacterium riegelii</name>
    <dbReference type="NCBI Taxonomy" id="156976"/>
    <lineage>
        <taxon>Bacteria</taxon>
        <taxon>Bacillati</taxon>
        <taxon>Actinomycetota</taxon>
        <taxon>Actinomycetes</taxon>
        <taxon>Mycobacteriales</taxon>
        <taxon>Corynebacteriaceae</taxon>
        <taxon>Corynebacterium</taxon>
    </lineage>
</organism>
<dbReference type="HAMAP" id="MF_00303">
    <property type="entry name" value="Trigger_factor_Tig"/>
    <property type="match status" value="1"/>
</dbReference>
<comment type="catalytic activity">
    <reaction evidence="1 11 12">
        <text>[protein]-peptidylproline (omega=180) = [protein]-peptidylproline (omega=0)</text>
        <dbReference type="Rhea" id="RHEA:16237"/>
        <dbReference type="Rhea" id="RHEA-COMP:10747"/>
        <dbReference type="Rhea" id="RHEA-COMP:10748"/>
        <dbReference type="ChEBI" id="CHEBI:83833"/>
        <dbReference type="ChEBI" id="CHEBI:83834"/>
        <dbReference type="EC" id="5.2.1.8"/>
    </reaction>
</comment>
<dbReference type="GO" id="GO:0051301">
    <property type="term" value="P:cell division"/>
    <property type="evidence" value="ECO:0007669"/>
    <property type="project" value="UniProtKB-KW"/>
</dbReference>
<evidence type="ECO:0000313" key="15">
    <source>
        <dbReference type="EMBL" id="AKV57876.1"/>
    </source>
</evidence>
<dbReference type="SUPFAM" id="SSF102735">
    <property type="entry name" value="Trigger factor ribosome-binding domain"/>
    <property type="match status" value="1"/>
</dbReference>
<dbReference type="Pfam" id="PF05698">
    <property type="entry name" value="Trigger_C"/>
    <property type="match status" value="1"/>
</dbReference>
<dbReference type="GO" id="GO:0043022">
    <property type="term" value="F:ribosome binding"/>
    <property type="evidence" value="ECO:0007669"/>
    <property type="project" value="TreeGrafter"/>
</dbReference>
<dbReference type="PROSITE" id="PS50059">
    <property type="entry name" value="FKBP_PPIASE"/>
    <property type="match status" value="1"/>
</dbReference>
<comment type="similarity">
    <text evidence="2 11 13">Belongs to the FKBP-type PPIase family. Tig subfamily.</text>
</comment>
<evidence type="ECO:0000256" key="9">
    <source>
        <dbReference type="ARBA" id="ARBA00023306"/>
    </source>
</evidence>
<dbReference type="InterPro" id="IPR046357">
    <property type="entry name" value="PPIase_dom_sf"/>
</dbReference>
<accession>A0A0K1R9L1</accession>
<dbReference type="InterPro" id="IPR005215">
    <property type="entry name" value="Trig_fac"/>
</dbReference>
<sequence>MKTNVEKLSDTRVKLDVSVPFDELGREIDQAYKAIAQQVNIPGFRRGKAPRQLIDARFGRGPILEQVVNDMLPSRYDRALSENELNPLGQPDIEITKIEDNDVVEFTAEFDVRPEIEVPDFSKIDVTVPTRKVDDEAVDKELDELRGRFGELKDTKRKLKTDDFAVIDVEASVDGEKLDEASAEGLTYQVGSDDLIKGLDTALRGMKTGEDNEFTTKIEYGEHKGEEATVKVTVQQTKERKLPDLDDEFAQLASEFDTVEELRESTKSQLEEGLKAQQAADIRDEVLKAALEQVEFPLPESVVDEQVHNQLHQLLGQLAHDENALAQLLEAQGTTREEFDKDTRKQAEESVRTQLFLDAVAEAEAPEVTQEEITDHILFTAQSYGMDPNQFIATLQQNNQIGNLFADVRRGKALAAAISRTSVKDEDGNSIDPNEYFGEIEDEADEASDDE</sequence>
<dbReference type="InterPro" id="IPR037041">
    <property type="entry name" value="Trigger_fac_C_sf"/>
</dbReference>
<evidence type="ECO:0000256" key="10">
    <source>
        <dbReference type="ARBA" id="ARBA00029986"/>
    </source>
</evidence>
<comment type="function">
    <text evidence="11">Involved in protein export. Acts as a chaperone by maintaining the newly synthesized protein in an open conformation. Functions as a peptidyl-prolyl cis-trans isomerase.</text>
</comment>
<keyword evidence="8 11" id="KW-0413">Isomerase</keyword>
<dbReference type="PANTHER" id="PTHR30560:SF3">
    <property type="entry name" value="TRIGGER FACTOR-LIKE PROTEIN TIG, CHLOROPLASTIC"/>
    <property type="match status" value="1"/>
</dbReference>
<dbReference type="InterPro" id="IPR001179">
    <property type="entry name" value="PPIase_FKBP_dom"/>
</dbReference>
<dbReference type="Gene3D" id="1.10.3120.10">
    <property type="entry name" value="Trigger factor, C-terminal domain"/>
    <property type="match status" value="1"/>
</dbReference>
<keyword evidence="16" id="KW-1185">Reference proteome</keyword>
<dbReference type="GO" id="GO:0005737">
    <property type="term" value="C:cytoplasm"/>
    <property type="evidence" value="ECO:0007669"/>
    <property type="project" value="UniProtKB-SubCell"/>
</dbReference>
<evidence type="ECO:0000256" key="8">
    <source>
        <dbReference type="ARBA" id="ARBA00023235"/>
    </source>
</evidence>
<dbReference type="GO" id="GO:0043335">
    <property type="term" value="P:protein unfolding"/>
    <property type="evidence" value="ECO:0007669"/>
    <property type="project" value="TreeGrafter"/>
</dbReference>
<dbReference type="InterPro" id="IPR027304">
    <property type="entry name" value="Trigger_fact/SurA_dom_sf"/>
</dbReference>
<dbReference type="Pfam" id="PF00254">
    <property type="entry name" value="FKBP_C"/>
    <property type="match status" value="1"/>
</dbReference>
<keyword evidence="9 11" id="KW-0131">Cell cycle</keyword>
<dbReference type="STRING" id="156976.AK829_00365"/>
<dbReference type="Gene3D" id="3.30.70.1050">
    <property type="entry name" value="Trigger factor ribosome-binding domain"/>
    <property type="match status" value="1"/>
</dbReference>
<feature type="region of interest" description="Disordered" evidence="14">
    <location>
        <begin position="423"/>
        <end position="451"/>
    </location>
</feature>
<dbReference type="InterPro" id="IPR008880">
    <property type="entry name" value="Trigger_fac_C"/>
</dbReference>
<name>A0A0K1R9L1_9CORY</name>
<evidence type="ECO:0000313" key="16">
    <source>
        <dbReference type="Proteomes" id="UP000060016"/>
    </source>
</evidence>
<keyword evidence="6 11" id="KW-0697">Rotamase</keyword>
<evidence type="ECO:0000256" key="13">
    <source>
        <dbReference type="RuleBase" id="RU003914"/>
    </source>
</evidence>
<evidence type="ECO:0000256" key="7">
    <source>
        <dbReference type="ARBA" id="ARBA00023186"/>
    </source>
</evidence>
<dbReference type="NCBIfam" id="TIGR00115">
    <property type="entry name" value="tig"/>
    <property type="match status" value="1"/>
</dbReference>
<keyword evidence="5 11" id="KW-0132">Cell division</keyword>
<evidence type="ECO:0000256" key="2">
    <source>
        <dbReference type="ARBA" id="ARBA00005464"/>
    </source>
</evidence>
<feature type="compositionally biased region" description="Acidic residues" evidence="14">
    <location>
        <begin position="438"/>
        <end position="451"/>
    </location>
</feature>
<evidence type="ECO:0000256" key="5">
    <source>
        <dbReference type="ARBA" id="ARBA00022618"/>
    </source>
</evidence>
<evidence type="ECO:0000256" key="4">
    <source>
        <dbReference type="ARBA" id="ARBA00016902"/>
    </source>
</evidence>
<keyword evidence="11" id="KW-0963">Cytoplasm</keyword>
<dbReference type="RefSeq" id="WP_052203267.1">
    <property type="nucleotide sequence ID" value="NZ_CP012342.1"/>
</dbReference>
<dbReference type="EC" id="5.2.1.8" evidence="3 11"/>
<dbReference type="PATRIC" id="fig|156976.3.peg.65"/>
<dbReference type="Proteomes" id="UP000060016">
    <property type="component" value="Chromosome"/>
</dbReference>
<evidence type="ECO:0000256" key="12">
    <source>
        <dbReference type="PROSITE-ProRule" id="PRU00277"/>
    </source>
</evidence>
<dbReference type="EMBL" id="CP012342">
    <property type="protein sequence ID" value="AKV57876.1"/>
    <property type="molecule type" value="Genomic_DNA"/>
</dbReference>
<dbReference type="SUPFAM" id="SSF109998">
    <property type="entry name" value="Triger factor/SurA peptide-binding domain-like"/>
    <property type="match status" value="1"/>
</dbReference>
<dbReference type="GO" id="GO:0015031">
    <property type="term" value="P:protein transport"/>
    <property type="evidence" value="ECO:0007669"/>
    <property type="project" value="UniProtKB-UniRule"/>
</dbReference>
<dbReference type="SUPFAM" id="SSF54534">
    <property type="entry name" value="FKBP-like"/>
    <property type="match status" value="1"/>
</dbReference>
<dbReference type="PANTHER" id="PTHR30560">
    <property type="entry name" value="TRIGGER FACTOR CHAPERONE AND PEPTIDYL-PROLYL CIS/TRANS ISOMERASE"/>
    <property type="match status" value="1"/>
</dbReference>
<dbReference type="PIRSF" id="PIRSF003095">
    <property type="entry name" value="Trigger_factor"/>
    <property type="match status" value="1"/>
</dbReference>
<keyword evidence="7 11" id="KW-0143">Chaperone</keyword>
<evidence type="ECO:0000256" key="14">
    <source>
        <dbReference type="SAM" id="MobiDB-lite"/>
    </source>
</evidence>
<dbReference type="Pfam" id="PF05697">
    <property type="entry name" value="Trigger_N"/>
    <property type="match status" value="1"/>
</dbReference>
<dbReference type="GO" id="GO:0003755">
    <property type="term" value="F:peptidyl-prolyl cis-trans isomerase activity"/>
    <property type="evidence" value="ECO:0007669"/>
    <property type="project" value="UniProtKB-UniRule"/>
</dbReference>
<gene>
    <name evidence="11" type="primary">tig</name>
    <name evidence="15" type="ORF">AK829_00365</name>
</gene>
<comment type="domain">
    <text evidence="11">Consists of 3 domains; the N-terminus binds the ribosome, the middle domain has PPIase activity, while the C-terminus has intrinsic chaperone activity on its own.</text>
</comment>
<evidence type="ECO:0000256" key="11">
    <source>
        <dbReference type="HAMAP-Rule" id="MF_00303"/>
    </source>
</evidence>
<dbReference type="Gene3D" id="3.10.50.40">
    <property type="match status" value="1"/>
</dbReference>
<evidence type="ECO:0000256" key="6">
    <source>
        <dbReference type="ARBA" id="ARBA00023110"/>
    </source>
</evidence>
<dbReference type="GO" id="GO:0044183">
    <property type="term" value="F:protein folding chaperone"/>
    <property type="evidence" value="ECO:0007669"/>
    <property type="project" value="TreeGrafter"/>
</dbReference>
<dbReference type="InterPro" id="IPR036611">
    <property type="entry name" value="Trigger_fac_ribosome-bd_sf"/>
</dbReference>
<dbReference type="KEGG" id="crie:AK829_00365"/>
<evidence type="ECO:0000256" key="3">
    <source>
        <dbReference type="ARBA" id="ARBA00013194"/>
    </source>
</evidence>
<dbReference type="GO" id="GO:0051083">
    <property type="term" value="P:'de novo' cotranslational protein folding"/>
    <property type="evidence" value="ECO:0007669"/>
    <property type="project" value="TreeGrafter"/>
</dbReference>
<dbReference type="InterPro" id="IPR008881">
    <property type="entry name" value="Trigger_fac_ribosome-bd_bac"/>
</dbReference>
<reference evidence="15 16" key="1">
    <citation type="submission" date="2015-08" db="EMBL/GenBank/DDBJ databases">
        <authorList>
            <person name="Babu N.S."/>
            <person name="Beckwith C.J."/>
            <person name="Beseler K.G."/>
            <person name="Brison A."/>
            <person name="Carone J.V."/>
            <person name="Caskin T.P."/>
            <person name="Diamond M."/>
            <person name="Durham M.E."/>
            <person name="Foxe J.M."/>
            <person name="Go M."/>
            <person name="Henderson B.A."/>
            <person name="Jones I.B."/>
            <person name="McGettigan J.A."/>
            <person name="Micheletti S.J."/>
            <person name="Nasrallah M.E."/>
            <person name="Ortiz D."/>
            <person name="Piller C.R."/>
            <person name="Privatt S.R."/>
            <person name="Schneider S.L."/>
            <person name="Sharp S."/>
            <person name="Smith T.C."/>
            <person name="Stanton J.D."/>
            <person name="Ullery H.E."/>
            <person name="Wilson R.J."/>
            <person name="Serrano M.G."/>
            <person name="Buck G."/>
            <person name="Lee V."/>
            <person name="Wang Y."/>
            <person name="Carvalho R."/>
            <person name="Voegtly L."/>
            <person name="Shi R."/>
            <person name="Duckworth R."/>
            <person name="Johnson A."/>
            <person name="Loviza R."/>
            <person name="Walstead R."/>
            <person name="Shah Z."/>
            <person name="Kiflezghi M."/>
            <person name="Wade K."/>
            <person name="Ball S.L."/>
            <person name="Bradley K.W."/>
            <person name="Asai D.J."/>
            <person name="Bowman C.A."/>
            <person name="Russell D.A."/>
            <person name="Pope W.H."/>
            <person name="Jacobs-Sera D."/>
            <person name="Hendrix R.W."/>
            <person name="Hatfull G.F."/>
        </authorList>
    </citation>
    <scope>NUCLEOTIDE SEQUENCE [LARGE SCALE GENOMIC DNA]</scope>
    <source>
        <strain evidence="15 16">PUDD_83A45</strain>
    </source>
</reference>
<protein>
    <recommendedName>
        <fullName evidence="4 11">Trigger factor</fullName>
        <shortName evidence="11">TF</shortName>
        <ecNumber evidence="3 11">5.2.1.8</ecNumber>
    </recommendedName>
    <alternativeName>
        <fullName evidence="10 11">PPIase</fullName>
    </alternativeName>
</protein>
<comment type="subcellular location">
    <subcellularLocation>
        <location evidence="11">Cytoplasm</location>
    </subcellularLocation>
    <text evidence="11">About half TF is bound to the ribosome near the polypeptide exit tunnel while the other half is free in the cytoplasm.</text>
</comment>
<proteinExistence type="inferred from homology"/>